<proteinExistence type="inferred from homology"/>
<dbReference type="GO" id="GO:0005737">
    <property type="term" value="C:cytoplasm"/>
    <property type="evidence" value="ECO:0007669"/>
    <property type="project" value="UniProtKB-SubCell"/>
</dbReference>
<evidence type="ECO:0000256" key="4">
    <source>
        <dbReference type="ARBA" id="ARBA00022490"/>
    </source>
</evidence>
<dbReference type="AlphaFoldDB" id="A0AAE9XLQ9"/>
<evidence type="ECO:0000313" key="8">
    <source>
        <dbReference type="Proteomes" id="UP001217500"/>
    </source>
</evidence>
<accession>A0AAE9XLQ9</accession>
<evidence type="ECO:0000256" key="5">
    <source>
        <dbReference type="HAMAP-Rule" id="MF_01114"/>
    </source>
</evidence>
<keyword evidence="8" id="KW-1185">Reference proteome</keyword>
<keyword evidence="4 5" id="KW-0963">Cytoplasm</keyword>
<comment type="subcellular location">
    <subcellularLocation>
        <location evidence="1 5">Cytoplasm</location>
    </subcellularLocation>
</comment>
<comment type="function">
    <text evidence="5">Modulates RecA activity.</text>
</comment>
<evidence type="ECO:0000313" key="7">
    <source>
        <dbReference type="EMBL" id="WCL53213.1"/>
    </source>
</evidence>
<evidence type="ECO:0000256" key="3">
    <source>
        <dbReference type="ARBA" id="ARBA00018111"/>
    </source>
</evidence>
<comment type="similarity">
    <text evidence="2 5">Belongs to the RecX family.</text>
</comment>
<name>A0AAE9XLQ9_9PROT</name>
<dbReference type="Proteomes" id="UP001217500">
    <property type="component" value="Chromosome"/>
</dbReference>
<dbReference type="Gene3D" id="1.10.10.10">
    <property type="entry name" value="Winged helix-like DNA-binding domain superfamily/Winged helix DNA-binding domain"/>
    <property type="match status" value="1"/>
</dbReference>
<dbReference type="InterPro" id="IPR053924">
    <property type="entry name" value="RecX_HTH_2nd"/>
</dbReference>
<dbReference type="InterPro" id="IPR003783">
    <property type="entry name" value="Regulatory_RecX"/>
</dbReference>
<evidence type="ECO:0000259" key="6">
    <source>
        <dbReference type="Pfam" id="PF02631"/>
    </source>
</evidence>
<gene>
    <name evidence="5" type="primary">recX</name>
    <name evidence="7" type="ORF">PH603_11775</name>
</gene>
<organism evidence="7 8">
    <name type="scientific">Gimibacter soli</name>
    <dbReference type="NCBI Taxonomy" id="3024400"/>
    <lineage>
        <taxon>Bacteria</taxon>
        <taxon>Pseudomonadati</taxon>
        <taxon>Pseudomonadota</taxon>
        <taxon>Alphaproteobacteria</taxon>
        <taxon>Kordiimonadales</taxon>
        <taxon>Temperatibacteraceae</taxon>
        <taxon>Gimibacter</taxon>
    </lineage>
</organism>
<evidence type="ECO:0000256" key="2">
    <source>
        <dbReference type="ARBA" id="ARBA00009695"/>
    </source>
</evidence>
<feature type="domain" description="RecX second three-helical" evidence="6">
    <location>
        <begin position="77"/>
        <end position="117"/>
    </location>
</feature>
<dbReference type="GO" id="GO:0006282">
    <property type="term" value="P:regulation of DNA repair"/>
    <property type="evidence" value="ECO:0007669"/>
    <property type="project" value="UniProtKB-UniRule"/>
</dbReference>
<reference evidence="7" key="1">
    <citation type="submission" date="2023-01" db="EMBL/GenBank/DDBJ databases">
        <title>The genome sequence of Kordiimonadaceae bacterium 6D33.</title>
        <authorList>
            <person name="Liu Y."/>
        </authorList>
    </citation>
    <scope>NUCLEOTIDE SEQUENCE</scope>
    <source>
        <strain evidence="7">6D33</strain>
    </source>
</reference>
<dbReference type="HAMAP" id="MF_01114">
    <property type="entry name" value="RecX"/>
    <property type="match status" value="1"/>
</dbReference>
<sequence>MHSDPAKARRARPVTKEWLERAALHYLGRYSATRSRLVEVLIRKVRRRHEDDAPPSTEEAGWVEAVADRCVELGYVDDAAYARARAATLLRKGKPGRAIAADLRHRGIGEEGVAGALETIDTDEGASLDRRAAAALARRRRFGAFGTGKEQSDDRRRKELGAMMRGGFSYSLATEILDMDEDALRELL</sequence>
<evidence type="ECO:0000256" key="1">
    <source>
        <dbReference type="ARBA" id="ARBA00004496"/>
    </source>
</evidence>
<protein>
    <recommendedName>
        <fullName evidence="3 5">Regulatory protein RecX</fullName>
    </recommendedName>
</protein>
<dbReference type="Pfam" id="PF02631">
    <property type="entry name" value="RecX_HTH2"/>
    <property type="match status" value="1"/>
</dbReference>
<dbReference type="InterPro" id="IPR036388">
    <property type="entry name" value="WH-like_DNA-bd_sf"/>
</dbReference>
<dbReference type="RefSeq" id="WP_289502725.1">
    <property type="nucleotide sequence ID" value="NZ_CP116805.1"/>
</dbReference>
<dbReference type="EMBL" id="CP116805">
    <property type="protein sequence ID" value="WCL53213.1"/>
    <property type="molecule type" value="Genomic_DNA"/>
</dbReference>
<dbReference type="KEGG" id="gso:PH603_11775"/>